<evidence type="ECO:0000259" key="11">
    <source>
        <dbReference type="Pfam" id="PF24498"/>
    </source>
</evidence>
<feature type="domain" description="TMEM131L fourth Ig-like" evidence="12">
    <location>
        <begin position="785"/>
        <end position="920"/>
    </location>
</feature>
<organism evidence="14 15">
    <name type="scientific">Rhynchophorus ferrugineus</name>
    <name type="common">Red palm weevil</name>
    <name type="synonym">Curculio ferrugineus</name>
    <dbReference type="NCBI Taxonomy" id="354439"/>
    <lineage>
        <taxon>Eukaryota</taxon>
        <taxon>Metazoa</taxon>
        <taxon>Ecdysozoa</taxon>
        <taxon>Arthropoda</taxon>
        <taxon>Hexapoda</taxon>
        <taxon>Insecta</taxon>
        <taxon>Pterygota</taxon>
        <taxon>Neoptera</taxon>
        <taxon>Endopterygota</taxon>
        <taxon>Coleoptera</taxon>
        <taxon>Polyphaga</taxon>
        <taxon>Cucujiformia</taxon>
        <taxon>Curculionidae</taxon>
        <taxon>Dryophthorinae</taxon>
        <taxon>Rhynchophorus</taxon>
    </lineage>
</organism>
<feature type="compositionally biased region" description="Basic and acidic residues" evidence="7">
    <location>
        <begin position="1300"/>
        <end position="1309"/>
    </location>
</feature>
<evidence type="ECO:0000313" key="14">
    <source>
        <dbReference type="EMBL" id="KAF7285695.1"/>
    </source>
</evidence>
<feature type="region of interest" description="Disordered" evidence="7">
    <location>
        <begin position="1128"/>
        <end position="1153"/>
    </location>
</feature>
<feature type="domain" description="Transmembrane protein 131-like N-terminal" evidence="9">
    <location>
        <begin position="70"/>
        <end position="152"/>
    </location>
</feature>
<feature type="compositionally biased region" description="Low complexity" evidence="7">
    <location>
        <begin position="1267"/>
        <end position="1278"/>
    </location>
</feature>
<evidence type="ECO:0008006" key="16">
    <source>
        <dbReference type="Google" id="ProtNLM"/>
    </source>
</evidence>
<evidence type="ECO:0000256" key="7">
    <source>
        <dbReference type="SAM" id="MobiDB-lite"/>
    </source>
</evidence>
<evidence type="ECO:0000259" key="10">
    <source>
        <dbReference type="Pfam" id="PF24495"/>
    </source>
</evidence>
<evidence type="ECO:0000259" key="12">
    <source>
        <dbReference type="Pfam" id="PF24499"/>
    </source>
</evidence>
<dbReference type="PANTHER" id="PTHR22050">
    <property type="entry name" value="RW1 PROTEIN HOMOLOG"/>
    <property type="match status" value="1"/>
</dbReference>
<dbReference type="InterPro" id="IPR055435">
    <property type="entry name" value="Ig_TMEM131L_3"/>
</dbReference>
<dbReference type="GO" id="GO:0016020">
    <property type="term" value="C:membrane"/>
    <property type="evidence" value="ECO:0007669"/>
    <property type="project" value="UniProtKB-SubCell"/>
</dbReference>
<feature type="transmembrane region" description="Helical" evidence="8">
    <location>
        <begin position="6"/>
        <end position="26"/>
    </location>
</feature>
<evidence type="ECO:0000259" key="9">
    <source>
        <dbReference type="Pfam" id="PF12371"/>
    </source>
</evidence>
<dbReference type="Pfam" id="PF24499">
    <property type="entry name" value="Ig_TMEM131L_4"/>
    <property type="match status" value="1"/>
</dbReference>
<feature type="region of interest" description="Disordered" evidence="7">
    <location>
        <begin position="1683"/>
        <end position="1738"/>
    </location>
</feature>
<feature type="domain" description="TMEM131 second Ig-like" evidence="10">
    <location>
        <begin position="170"/>
        <end position="258"/>
    </location>
</feature>
<feature type="domain" description="TMEM131L fifth Ig-like" evidence="13">
    <location>
        <begin position="971"/>
        <end position="1035"/>
    </location>
</feature>
<evidence type="ECO:0000256" key="8">
    <source>
        <dbReference type="SAM" id="Phobius"/>
    </source>
</evidence>
<protein>
    <recommendedName>
        <fullName evidence="16">Transmembrane protein 131</fullName>
    </recommendedName>
</protein>
<dbReference type="PANTHER" id="PTHR22050:SF0">
    <property type="entry name" value="TRANSMEMBRANE PROTEIN 131 HOMOLOG"/>
    <property type="match status" value="1"/>
</dbReference>
<comment type="subcellular location">
    <subcellularLocation>
        <location evidence="1">Membrane</location>
        <topology evidence="1">Single-pass type I membrane protein</topology>
    </subcellularLocation>
</comment>
<dbReference type="InterPro" id="IPR039877">
    <property type="entry name" value="TMEM131-like"/>
</dbReference>
<dbReference type="Pfam" id="PF24501">
    <property type="entry name" value="Ig_TMEM131L_5"/>
    <property type="match status" value="1"/>
</dbReference>
<feature type="transmembrane region" description="Helical" evidence="8">
    <location>
        <begin position="1068"/>
        <end position="1089"/>
    </location>
</feature>
<feature type="region of interest" description="Disordered" evidence="7">
    <location>
        <begin position="1510"/>
        <end position="1544"/>
    </location>
</feature>
<feature type="region of interest" description="Disordered" evidence="7">
    <location>
        <begin position="1469"/>
        <end position="1492"/>
    </location>
</feature>
<accession>A0A834IST8</accession>
<evidence type="ECO:0000259" key="13">
    <source>
        <dbReference type="Pfam" id="PF24501"/>
    </source>
</evidence>
<feature type="domain" description="TMEM131L third Ig-like" evidence="11">
    <location>
        <begin position="394"/>
        <end position="491"/>
    </location>
</feature>
<dbReference type="Proteomes" id="UP000625711">
    <property type="component" value="Unassembled WGS sequence"/>
</dbReference>
<gene>
    <name evidence="14" type="ORF">GWI33_010190</name>
</gene>
<keyword evidence="5 8" id="KW-1133">Transmembrane helix</keyword>
<dbReference type="OrthoDB" id="168404at2759"/>
<dbReference type="InterPro" id="IPR022113">
    <property type="entry name" value="TMEM131L_N"/>
</dbReference>
<feature type="region of interest" description="Disordered" evidence="7">
    <location>
        <begin position="1426"/>
        <end position="1453"/>
    </location>
</feature>
<feature type="region of interest" description="Disordered" evidence="7">
    <location>
        <begin position="1165"/>
        <end position="1404"/>
    </location>
</feature>
<evidence type="ECO:0000313" key="15">
    <source>
        <dbReference type="Proteomes" id="UP000625711"/>
    </source>
</evidence>
<feature type="compositionally biased region" description="Basic and acidic residues" evidence="7">
    <location>
        <begin position="1527"/>
        <end position="1539"/>
    </location>
</feature>
<evidence type="ECO:0000256" key="6">
    <source>
        <dbReference type="ARBA" id="ARBA00023136"/>
    </source>
</evidence>
<feature type="compositionally biased region" description="Basic and acidic residues" evidence="7">
    <location>
        <begin position="1220"/>
        <end position="1248"/>
    </location>
</feature>
<dbReference type="EMBL" id="JAACXV010000047">
    <property type="protein sequence ID" value="KAF7285695.1"/>
    <property type="molecule type" value="Genomic_DNA"/>
</dbReference>
<reference evidence="14" key="1">
    <citation type="submission" date="2020-08" db="EMBL/GenBank/DDBJ databases">
        <title>Genome sequencing and assembly of the red palm weevil Rhynchophorus ferrugineus.</title>
        <authorList>
            <person name="Dias G.B."/>
            <person name="Bergman C.M."/>
            <person name="Manee M."/>
        </authorList>
    </citation>
    <scope>NUCLEOTIDE SEQUENCE</scope>
    <source>
        <strain evidence="14">AA-2017</strain>
        <tissue evidence="14">Whole larva</tissue>
    </source>
</reference>
<feature type="compositionally biased region" description="Basic and acidic residues" evidence="7">
    <location>
        <begin position="1700"/>
        <end position="1711"/>
    </location>
</feature>
<dbReference type="InterPro" id="IPR055437">
    <property type="entry name" value="TMEM131L_Ig_5"/>
</dbReference>
<evidence type="ECO:0000256" key="4">
    <source>
        <dbReference type="ARBA" id="ARBA00022729"/>
    </source>
</evidence>
<feature type="compositionally biased region" description="Basic and acidic residues" evidence="7">
    <location>
        <begin position="1190"/>
        <end position="1212"/>
    </location>
</feature>
<name>A0A834IST8_RHYFE</name>
<evidence type="ECO:0000256" key="3">
    <source>
        <dbReference type="ARBA" id="ARBA00022692"/>
    </source>
</evidence>
<dbReference type="Pfam" id="PF24495">
    <property type="entry name" value="Ig_TMEM131_2"/>
    <property type="match status" value="1"/>
</dbReference>
<comment type="similarity">
    <text evidence="2">Belongs to the TMEM131 family.</text>
</comment>
<evidence type="ECO:0000256" key="1">
    <source>
        <dbReference type="ARBA" id="ARBA00004479"/>
    </source>
</evidence>
<keyword evidence="6 8" id="KW-0472">Membrane</keyword>
<dbReference type="InterPro" id="IPR056311">
    <property type="entry name" value="TMEM131_Ig_2"/>
</dbReference>
<keyword evidence="15" id="KW-1185">Reference proteome</keyword>
<feature type="compositionally biased region" description="Basic and acidic residues" evidence="7">
    <location>
        <begin position="1128"/>
        <end position="1137"/>
    </location>
</feature>
<keyword evidence="3 8" id="KW-0812">Transmembrane</keyword>
<sequence>MLDKLVPYYVFVITFLKLITITHLTFHDSSHGFITKSSRYLEDELSHFHEEISSLRYMQKLDSPERLSIRFEPDYLDFRERPLGVPHSETVRLFNTDNNKTIDLSSISGNTVHFHSSFFEDKKIPPNGNTSFKVVYLGRQEGPVESSLFLHTSIGFIKYNVKAFGTFSNYRVRPIVGIKLPINSTFTPVIYMHNPHLEPIQIVEVYSSGGGFHLELPSGQHEGPNDLWEINPQETKAIIRVRFEAKIAQNHTAYIRIKLLNPEETLIVPLEVEVAPAQNIFHPQGHVDFGVGGSMDLPKEVNLCLFNPLKRPIRIHSVSTLSKSIKTQYYNIRINPGNDDENVCVNVGTLTVDWKNAWKNQDYYGKIIVKFRNGKNRTEIPYYITVLNGGLSFDKASTTYFLNDKEIDTTQRKFQVLNEFLQPIKILDVKYPSDVDSVFKIETFTPKIIKPLETDTLFNIKLKNNIKRNNMQLNSYIKLITNVSDIQVPLLGYNGKVQIHLPPSSNDYSLNVGLISSWSTKSTHFVLTNPNPVDLPLSNLQNIEPMIKLSVEGCDLGDHKKALSRNEFSNLKKCDKIPANGYAIIGIRLTTEGTEGPVKEKIEIQTPYENLSLPISFKVSSGTFSLSEGELIFDNCFPTKVCSHLLRVHSTFPVEMSVVNITPLDKRVSISITGKVLPNKDVVIGQIFFNPDTDCSQDCYVGFLNEGSASWLRSMAITKQVLEYDLQLVNTFYNRFLNFSSNGSRLLTNLSLDTSEIKRHLFQSKIRYVWPSILSPSSQLNDSILEFPLTQIGNSTHQDLLIYNPSDHNLVVQLMLESDYPHVDMLCDGVPPSFVPQPDVKYSAKGFFFDKKAQDSYRDFFWEDMRVNVYRHSLPLLLTPGQTKRVVVGFAAEDAKAYSSLLLLRNNLTIMEAVRLKAKGTVPVFKFGNRKPGAPQPLTFEVNEKYLKECVKEDDSGLPNLTVRRTFTAKNLGEVAVHVYGFQINGYHCEGFGFKVLNCDPFILQPNSSKRIEIAFTPDLTLSKVSRTLILATSLNAFVNYSLYATIPYAYCHACDRKIERPSWEIRLSYAAIGVMIVMLIVIVFIAFLEAEAIKRQAWDVFITSNAPPVLPVLDLRKIGRQVKEEMQFKDKKRAEPEMVSEPTVPPEPNGQEVVRSEPAIIPTTGKAKRKLAQKNSFNEEGVEAEEDVSFEKTDGERNRERQTKKDILFERHRLKSRERKTEKELKMLEERERKEKHAQQKEAEAKKARTVSAKKSPKSTQEEEASSTTTESSNSSTNCDEVDKENQVKGCYKNSTDTPPEKHNKPKDNVNSTEHKNKHVSFVNSKLKNKAKTPEKTYEQEGGPEKVFPANNRDTKRRNDKVKERKEKSIYRNKNLNERRARTSESDSISEKESSKSPVSFYVPLPTNTVACSGWSQNRVKFSDVVAGSEPQSPSVSPHASDSSRNEQARPSFASAETNYYLLQNVANPSSPARRDLDAVHSPGKATGKPVVTKPTMFVEPYKPIDLGPIGSKRLGTPGKNSPDLFAKERHPSDDYSPSKHHSANVPANPYEFSPMNDKSVIAAISNNTLLSNDRHFYAQASGIRLDGVEQNMYNKSVSGMELWNHHQQQQRQQQAMLKTYVPDQDQRLPETVDDSWNRAMPPIPNDYWSNTFSSVLESTSNLGSNAAYLWGANQVWKPWSPAELSGTPRRTPPGFDEQIQKKKLEEQEQMRTQQRDSGYSPFGSGCTWAQQKDTWD</sequence>
<evidence type="ECO:0000256" key="2">
    <source>
        <dbReference type="ARBA" id="ARBA00006682"/>
    </source>
</evidence>
<feature type="compositionally biased region" description="Basic and acidic residues" evidence="7">
    <location>
        <begin position="1362"/>
        <end position="1396"/>
    </location>
</feature>
<proteinExistence type="inferred from homology"/>
<keyword evidence="4" id="KW-0732">Signal</keyword>
<dbReference type="Pfam" id="PF12371">
    <property type="entry name" value="TMEM131_like_N"/>
    <property type="match status" value="1"/>
</dbReference>
<feature type="compositionally biased region" description="Polar residues" evidence="7">
    <location>
        <begin position="1729"/>
        <end position="1738"/>
    </location>
</feature>
<evidence type="ECO:0000256" key="5">
    <source>
        <dbReference type="ARBA" id="ARBA00022989"/>
    </source>
</evidence>
<dbReference type="InterPro" id="IPR055436">
    <property type="entry name" value="Ig_TMEM131L_4"/>
</dbReference>
<dbReference type="Pfam" id="PF24498">
    <property type="entry name" value="Ig_TMEM131L_3"/>
    <property type="match status" value="1"/>
</dbReference>
<comment type="caution">
    <text evidence="14">The sequence shown here is derived from an EMBL/GenBank/DDBJ whole genome shotgun (WGS) entry which is preliminary data.</text>
</comment>